<protein>
    <submittedName>
        <fullName evidence="1">Uncharacterized protein</fullName>
    </submittedName>
</protein>
<feature type="non-terminal residue" evidence="1">
    <location>
        <position position="1"/>
    </location>
</feature>
<keyword evidence="2" id="KW-1185">Reference proteome</keyword>
<reference evidence="1" key="1">
    <citation type="journal article" date="2023" name="G3 (Bethesda)">
        <title>A reference genome for the long-term kleptoplast-retaining sea slug Elysia crispata morphotype clarki.</title>
        <authorList>
            <person name="Eastman K.E."/>
            <person name="Pendleton A.L."/>
            <person name="Shaikh M.A."/>
            <person name="Suttiyut T."/>
            <person name="Ogas R."/>
            <person name="Tomko P."/>
            <person name="Gavelis G."/>
            <person name="Widhalm J.R."/>
            <person name="Wisecaver J.H."/>
        </authorList>
    </citation>
    <scope>NUCLEOTIDE SEQUENCE</scope>
    <source>
        <strain evidence="1">ECLA1</strain>
    </source>
</reference>
<dbReference type="EMBL" id="JAWDGP010005877">
    <property type="protein sequence ID" value="KAK3750457.1"/>
    <property type="molecule type" value="Genomic_DNA"/>
</dbReference>
<gene>
    <name evidence="1" type="ORF">RRG08_018915</name>
</gene>
<proteinExistence type="predicted"/>
<dbReference type="AlphaFoldDB" id="A0AAE0YMI7"/>
<accession>A0AAE0YMI7</accession>
<organism evidence="1 2">
    <name type="scientific">Elysia crispata</name>
    <name type="common">lettuce slug</name>
    <dbReference type="NCBI Taxonomy" id="231223"/>
    <lineage>
        <taxon>Eukaryota</taxon>
        <taxon>Metazoa</taxon>
        <taxon>Spiralia</taxon>
        <taxon>Lophotrochozoa</taxon>
        <taxon>Mollusca</taxon>
        <taxon>Gastropoda</taxon>
        <taxon>Heterobranchia</taxon>
        <taxon>Euthyneura</taxon>
        <taxon>Panpulmonata</taxon>
        <taxon>Sacoglossa</taxon>
        <taxon>Placobranchoidea</taxon>
        <taxon>Plakobranchidae</taxon>
        <taxon>Elysia</taxon>
    </lineage>
</organism>
<evidence type="ECO:0000313" key="2">
    <source>
        <dbReference type="Proteomes" id="UP001283361"/>
    </source>
</evidence>
<sequence>MSSFIHHQAGYGLDISSAVRLTPMSSVTHHQAGYGLDISSAVRLTPMSSVTHHQAGYGLDISSAVRLTPMSSVTHHQAGNGLDISSAVRLTPMSSVTHHQAGNGLDISSAVRLTPMSSVTHHQAGYGLDISSAVRLTLMSSFTHHQGGYGLDISSAVRLTLMSSVTHHQAGYGLDISSAVRLTPMCSVTHHQADQLSSEINPHEFSHSPSGWVWIRHQLSDERKTFFRDSIGPVVLWEFTQLCMSCSSIRRPGSGEEKDNSLQYFLVRKAEQQAISADTIRMSTVMGLSSLLYRLLTLAAVLVLASTRHINCRKYVFHPMCRGVAAKRALQETANFDDALTSADMDDYTLKEVLSATKGAESAQQERLIRALLEGVSVSSPVVYRHK</sequence>
<name>A0AAE0YMI7_9GAST</name>
<dbReference type="Proteomes" id="UP001283361">
    <property type="component" value="Unassembled WGS sequence"/>
</dbReference>
<comment type="caution">
    <text evidence="1">The sequence shown here is derived from an EMBL/GenBank/DDBJ whole genome shotgun (WGS) entry which is preliminary data.</text>
</comment>
<evidence type="ECO:0000313" key="1">
    <source>
        <dbReference type="EMBL" id="KAK3750457.1"/>
    </source>
</evidence>